<dbReference type="EMBL" id="HE573027">
    <property type="protein sequence ID" value="CCC53658.1"/>
    <property type="molecule type" value="Genomic_DNA"/>
</dbReference>
<protein>
    <submittedName>
        <fullName evidence="1">Uncharacterized protein</fullName>
    </submittedName>
</protein>
<evidence type="ECO:0000313" key="1">
    <source>
        <dbReference type="EMBL" id="CCC53658.1"/>
    </source>
</evidence>
<proteinExistence type="predicted"/>
<name>G0UCU8_TRYVY</name>
<dbReference type="VEuPathDB" id="TriTrypDB:TvY486_1111420"/>
<accession>G0UCU8</accession>
<reference evidence="1" key="1">
    <citation type="journal article" date="2012" name="Proc. Natl. Acad. Sci. U.S.A.">
        <title>Antigenic diversity is generated by distinct evolutionary mechanisms in African trypanosome species.</title>
        <authorList>
            <person name="Jackson A.P."/>
            <person name="Berry A."/>
            <person name="Aslett M."/>
            <person name="Allison H.C."/>
            <person name="Burton P."/>
            <person name="Vavrova-Anderson J."/>
            <person name="Brown R."/>
            <person name="Browne H."/>
            <person name="Corton N."/>
            <person name="Hauser H."/>
            <person name="Gamble J."/>
            <person name="Gilderthorp R."/>
            <person name="Marcello L."/>
            <person name="McQuillan J."/>
            <person name="Otto T.D."/>
            <person name="Quail M.A."/>
            <person name="Sanders M.J."/>
            <person name="van Tonder A."/>
            <person name="Ginger M.L."/>
            <person name="Field M.C."/>
            <person name="Barry J.D."/>
            <person name="Hertz-Fowler C."/>
            <person name="Berriman M."/>
        </authorList>
    </citation>
    <scope>NUCLEOTIDE SEQUENCE</scope>
    <source>
        <strain evidence="1">Y486</strain>
    </source>
</reference>
<organism evidence="1">
    <name type="scientific">Trypanosoma vivax (strain Y486)</name>
    <dbReference type="NCBI Taxonomy" id="1055687"/>
    <lineage>
        <taxon>Eukaryota</taxon>
        <taxon>Discoba</taxon>
        <taxon>Euglenozoa</taxon>
        <taxon>Kinetoplastea</taxon>
        <taxon>Metakinetoplastina</taxon>
        <taxon>Trypanosomatida</taxon>
        <taxon>Trypanosomatidae</taxon>
        <taxon>Trypanosoma</taxon>
        <taxon>Duttonella</taxon>
    </lineage>
</organism>
<sequence>MVFLSFLHCRRLPSFSHVPSLCVYALSKTVTTSCPPVSSRLSCHHGRGNFSHSKHNWLRHHRCVATTPPPSFPHSAVAYKPLFIFISPSPFSCLPFDYFLLFPLLYDLCGNSILLAKCRFSVSLHWIFCFPHTFCCVSN</sequence>
<dbReference type="AlphaFoldDB" id="G0UCU8"/>
<gene>
    <name evidence="1" type="ORF">TVY486_1111420</name>
</gene>